<dbReference type="Gene3D" id="2.60.40.1820">
    <property type="match status" value="1"/>
</dbReference>
<reference evidence="3" key="1">
    <citation type="submission" date="2012-06" db="EMBL/GenBank/DDBJ databases">
        <title>Complete sequence of chromosome of Desulfomonile tiedjei DSM 6799.</title>
        <authorList>
            <person name="Lucas S."/>
            <person name="Copeland A."/>
            <person name="Lapidus A."/>
            <person name="Glavina del Rio T."/>
            <person name="Dalin E."/>
            <person name="Tice H."/>
            <person name="Bruce D."/>
            <person name="Goodwin L."/>
            <person name="Pitluck S."/>
            <person name="Peters L."/>
            <person name="Ovchinnikova G."/>
            <person name="Zeytun A."/>
            <person name="Lu M."/>
            <person name="Kyrpides N."/>
            <person name="Mavromatis K."/>
            <person name="Ivanova N."/>
            <person name="Brettin T."/>
            <person name="Detter J.C."/>
            <person name="Han C."/>
            <person name="Larimer F."/>
            <person name="Land M."/>
            <person name="Hauser L."/>
            <person name="Markowitz V."/>
            <person name="Cheng J.-F."/>
            <person name="Hugenholtz P."/>
            <person name="Woyke T."/>
            <person name="Wu D."/>
            <person name="Spring S."/>
            <person name="Schroeder M."/>
            <person name="Brambilla E."/>
            <person name="Klenk H.-P."/>
            <person name="Eisen J.A."/>
        </authorList>
    </citation>
    <scope>NUCLEOTIDE SEQUENCE [LARGE SCALE GENOMIC DNA]</scope>
    <source>
        <strain evidence="3">ATCC 49306 / DSM 6799 / DCB-1</strain>
    </source>
</reference>
<dbReference type="eggNOG" id="COG3354">
    <property type="taxonomic scope" value="Bacteria"/>
</dbReference>
<sequence>MIKCLTVFGLFVALFGFAVLPATAFENPKITLDRVEVASIQPFFAKPRVGYKDEKDTGKDLPVGSILNMAYIFNIKNPNKEPVMLDEMTFTVSFDGFDVNTAFAYEDSWIPAGKTNQLKVVVTNEALPTISSLMVGAGNVSRIQEMKTSAGALAKKWWETVGDFDFPITVSGGTALFKDAKDKEHQVTFSGKWENPEKPKK</sequence>
<dbReference type="EMBL" id="CP003360">
    <property type="protein sequence ID" value="AFM25556.1"/>
    <property type="molecule type" value="Genomic_DNA"/>
</dbReference>
<accession>I4C7L5</accession>
<evidence type="ECO:0008006" key="4">
    <source>
        <dbReference type="Google" id="ProtNLM"/>
    </source>
</evidence>
<keyword evidence="3" id="KW-1185">Reference proteome</keyword>
<evidence type="ECO:0000256" key="1">
    <source>
        <dbReference type="SAM" id="SignalP"/>
    </source>
</evidence>
<dbReference type="RefSeq" id="WP_014810693.1">
    <property type="nucleotide sequence ID" value="NC_018025.1"/>
</dbReference>
<evidence type="ECO:0000313" key="2">
    <source>
        <dbReference type="EMBL" id="AFM25556.1"/>
    </source>
</evidence>
<dbReference type="KEGG" id="dti:Desti_2887"/>
<dbReference type="HOGENOM" id="CLU_1358623_0_0_7"/>
<feature type="chain" id="PRO_5003687039" description="Late embryogenesis abundant protein LEA-2 subgroup domain-containing protein" evidence="1">
    <location>
        <begin position="25"/>
        <end position="201"/>
    </location>
</feature>
<dbReference type="SUPFAM" id="SSF117070">
    <property type="entry name" value="LEA14-like"/>
    <property type="match status" value="1"/>
</dbReference>
<dbReference type="STRING" id="706587.Desti_2887"/>
<keyword evidence="1" id="KW-0732">Signal</keyword>
<name>I4C7L5_DESTA</name>
<dbReference type="Proteomes" id="UP000006055">
    <property type="component" value="Chromosome"/>
</dbReference>
<proteinExistence type="predicted"/>
<organism evidence="2 3">
    <name type="scientific">Desulfomonile tiedjei (strain ATCC 49306 / DSM 6799 / DCB-1)</name>
    <dbReference type="NCBI Taxonomy" id="706587"/>
    <lineage>
        <taxon>Bacteria</taxon>
        <taxon>Pseudomonadati</taxon>
        <taxon>Thermodesulfobacteriota</taxon>
        <taxon>Desulfomonilia</taxon>
        <taxon>Desulfomonilales</taxon>
        <taxon>Desulfomonilaceae</taxon>
        <taxon>Desulfomonile</taxon>
    </lineage>
</organism>
<dbReference type="OrthoDB" id="5416857at2"/>
<feature type="signal peptide" evidence="1">
    <location>
        <begin position="1"/>
        <end position="24"/>
    </location>
</feature>
<evidence type="ECO:0000313" key="3">
    <source>
        <dbReference type="Proteomes" id="UP000006055"/>
    </source>
</evidence>
<protein>
    <recommendedName>
        <fullName evidence="4">Late embryogenesis abundant protein LEA-2 subgroup domain-containing protein</fullName>
    </recommendedName>
</protein>
<dbReference type="AlphaFoldDB" id="I4C7L5"/>
<gene>
    <name evidence="2" type="ordered locus">Desti_2887</name>
</gene>